<protein>
    <submittedName>
        <fullName evidence="1">Uncharacterized protein</fullName>
    </submittedName>
</protein>
<name>A0A495IW33_9SPHI</name>
<proteinExistence type="predicted"/>
<organism evidence="1 2">
    <name type="scientific">Mucilaginibacter gracilis</name>
    <dbReference type="NCBI Taxonomy" id="423350"/>
    <lineage>
        <taxon>Bacteria</taxon>
        <taxon>Pseudomonadati</taxon>
        <taxon>Bacteroidota</taxon>
        <taxon>Sphingobacteriia</taxon>
        <taxon>Sphingobacteriales</taxon>
        <taxon>Sphingobacteriaceae</taxon>
        <taxon>Mucilaginibacter</taxon>
    </lineage>
</organism>
<comment type="caution">
    <text evidence="1">The sequence shown here is derived from an EMBL/GenBank/DDBJ whole genome shotgun (WGS) entry which is preliminary data.</text>
</comment>
<evidence type="ECO:0000313" key="2">
    <source>
        <dbReference type="Proteomes" id="UP000268007"/>
    </source>
</evidence>
<reference evidence="1 2" key="1">
    <citation type="submission" date="2018-10" db="EMBL/GenBank/DDBJ databases">
        <title>Genomic Encyclopedia of Archaeal and Bacterial Type Strains, Phase II (KMG-II): from individual species to whole genera.</title>
        <authorList>
            <person name="Goeker M."/>
        </authorList>
    </citation>
    <scope>NUCLEOTIDE SEQUENCE [LARGE SCALE GENOMIC DNA]</scope>
    <source>
        <strain evidence="1 2">DSM 18602</strain>
    </source>
</reference>
<sequence>MKIKSTNNPGASVAFFGLEILSPMEQRAVKGGLVDDIHQDKDIDDGNAHIHQHVHVPAPQAPQQAV</sequence>
<dbReference type="EMBL" id="RBKU01000001">
    <property type="protein sequence ID" value="RKR80551.1"/>
    <property type="molecule type" value="Genomic_DNA"/>
</dbReference>
<accession>A0A495IW33</accession>
<dbReference type="AlphaFoldDB" id="A0A495IW33"/>
<dbReference type="RefSeq" id="WP_121196328.1">
    <property type="nucleotide sequence ID" value="NZ_RBKU01000001.1"/>
</dbReference>
<dbReference type="Proteomes" id="UP000268007">
    <property type="component" value="Unassembled WGS sequence"/>
</dbReference>
<evidence type="ECO:0000313" key="1">
    <source>
        <dbReference type="EMBL" id="RKR80551.1"/>
    </source>
</evidence>
<gene>
    <name evidence="1" type="ORF">BDD43_0672</name>
</gene>
<keyword evidence="2" id="KW-1185">Reference proteome</keyword>